<dbReference type="InterPro" id="IPR000626">
    <property type="entry name" value="Ubiquitin-like_dom"/>
</dbReference>
<gene>
    <name evidence="10" type="ORF">PIIN_11703</name>
</gene>
<dbReference type="GO" id="GO:0043161">
    <property type="term" value="P:proteasome-mediated ubiquitin-dependent protein catabolic process"/>
    <property type="evidence" value="ECO:0007669"/>
    <property type="project" value="InterPro"/>
</dbReference>
<dbReference type="GO" id="GO:0061136">
    <property type="term" value="P:regulation of proteasomal protein catabolic process"/>
    <property type="evidence" value="ECO:0007669"/>
    <property type="project" value="TreeGrafter"/>
</dbReference>
<dbReference type="GO" id="GO:0070628">
    <property type="term" value="F:proteasome binding"/>
    <property type="evidence" value="ECO:0007669"/>
    <property type="project" value="TreeGrafter"/>
</dbReference>
<keyword evidence="2 6" id="KW-0645">Protease</keyword>
<dbReference type="EMBL" id="CAFZ01000002">
    <property type="protein sequence ID" value="CCA66487.1"/>
    <property type="molecule type" value="Genomic_DNA"/>
</dbReference>
<dbReference type="InterPro" id="IPR029071">
    <property type="entry name" value="Ubiquitin-like_domsf"/>
</dbReference>
<dbReference type="OMA" id="FKSDAEY"/>
<dbReference type="HOGENOM" id="CLU_017549_2_1_1"/>
<dbReference type="Pfam" id="PF00443">
    <property type="entry name" value="UCH"/>
    <property type="match status" value="1"/>
</dbReference>
<dbReference type="STRING" id="1109443.G4T5B2"/>
<comment type="similarity">
    <text evidence="6">Belongs to the peptidase C19 family.</text>
</comment>
<evidence type="ECO:0000259" key="9">
    <source>
        <dbReference type="PROSITE" id="PS50235"/>
    </source>
</evidence>
<evidence type="ECO:0000313" key="11">
    <source>
        <dbReference type="Proteomes" id="UP000007148"/>
    </source>
</evidence>
<dbReference type="SMART" id="SM00213">
    <property type="entry name" value="UBQ"/>
    <property type="match status" value="1"/>
</dbReference>
<dbReference type="InterPro" id="IPR044635">
    <property type="entry name" value="UBP14-like"/>
</dbReference>
<dbReference type="Proteomes" id="UP000007148">
    <property type="component" value="Unassembled WGS sequence"/>
</dbReference>
<evidence type="ECO:0000256" key="4">
    <source>
        <dbReference type="ARBA" id="ARBA00022801"/>
    </source>
</evidence>
<feature type="domain" description="Ubiquitin-like" evidence="8">
    <location>
        <begin position="1"/>
        <end position="71"/>
    </location>
</feature>
<evidence type="ECO:0000256" key="1">
    <source>
        <dbReference type="ARBA" id="ARBA00000707"/>
    </source>
</evidence>
<name>G4T5B2_SERID</name>
<evidence type="ECO:0000256" key="5">
    <source>
        <dbReference type="ARBA" id="ARBA00022807"/>
    </source>
</evidence>
<dbReference type="eggNOG" id="KOG1872">
    <property type="taxonomic scope" value="Eukaryota"/>
</dbReference>
<reference evidence="10 11" key="1">
    <citation type="journal article" date="2011" name="PLoS Pathog.">
        <title>Endophytic Life Strategies Decoded by Genome and Transcriptome Analyses of the Mutualistic Root Symbiont Piriformospora indica.</title>
        <authorList>
            <person name="Zuccaro A."/>
            <person name="Lahrmann U."/>
            <person name="Guldener U."/>
            <person name="Langen G."/>
            <person name="Pfiffi S."/>
            <person name="Biedenkopf D."/>
            <person name="Wong P."/>
            <person name="Samans B."/>
            <person name="Grimm C."/>
            <person name="Basiewicz M."/>
            <person name="Murat C."/>
            <person name="Martin F."/>
            <person name="Kogel K.H."/>
        </authorList>
    </citation>
    <scope>NUCLEOTIDE SEQUENCE [LARGE SCALE GENOMIC DNA]</scope>
    <source>
        <strain evidence="10 11">DSM 11827</strain>
    </source>
</reference>
<dbReference type="Gene3D" id="3.90.70.10">
    <property type="entry name" value="Cysteine proteinases"/>
    <property type="match status" value="1"/>
</dbReference>
<dbReference type="PANTHER" id="PTHR43982">
    <property type="entry name" value="UBIQUITIN CARBOXYL-TERMINAL HYDROLASE"/>
    <property type="match status" value="1"/>
</dbReference>
<dbReference type="SUPFAM" id="SSF54236">
    <property type="entry name" value="Ubiquitin-like"/>
    <property type="match status" value="1"/>
</dbReference>
<keyword evidence="11" id="KW-1185">Reference proteome</keyword>
<dbReference type="PROSITE" id="PS00973">
    <property type="entry name" value="USP_2"/>
    <property type="match status" value="1"/>
</dbReference>
<feature type="compositionally biased region" description="Basic residues" evidence="7">
    <location>
        <begin position="368"/>
        <end position="377"/>
    </location>
</feature>
<dbReference type="SUPFAM" id="SSF54001">
    <property type="entry name" value="Cysteine proteinases"/>
    <property type="match status" value="1"/>
</dbReference>
<accession>G4T5B2</accession>
<organism evidence="10 11">
    <name type="scientific">Serendipita indica (strain DSM 11827)</name>
    <name type="common">Root endophyte fungus</name>
    <name type="synonym">Piriformospora indica</name>
    <dbReference type="NCBI Taxonomy" id="1109443"/>
    <lineage>
        <taxon>Eukaryota</taxon>
        <taxon>Fungi</taxon>
        <taxon>Dikarya</taxon>
        <taxon>Basidiomycota</taxon>
        <taxon>Agaricomycotina</taxon>
        <taxon>Agaricomycetes</taxon>
        <taxon>Sebacinales</taxon>
        <taxon>Serendipitaceae</taxon>
        <taxon>Serendipita</taxon>
    </lineage>
</organism>
<feature type="region of interest" description="Disordered" evidence="7">
    <location>
        <begin position="364"/>
        <end position="396"/>
    </location>
</feature>
<evidence type="ECO:0000256" key="7">
    <source>
        <dbReference type="SAM" id="MobiDB-lite"/>
    </source>
</evidence>
<dbReference type="InterPro" id="IPR001394">
    <property type="entry name" value="Peptidase_C19_UCH"/>
</dbReference>
<protein>
    <recommendedName>
        <fullName evidence="6">Ubiquitin carboxyl-terminal hydrolase</fullName>
        <ecNumber evidence="6">3.4.19.12</ecNumber>
    </recommendedName>
</protein>
<comment type="caution">
    <text evidence="10">The sequence shown here is derived from an EMBL/GenBank/DDBJ whole genome shotgun (WGS) entry which is preliminary data.</text>
</comment>
<dbReference type="InterPro" id="IPR028889">
    <property type="entry name" value="USP"/>
</dbReference>
<dbReference type="Pfam" id="PF00240">
    <property type="entry name" value="ubiquitin"/>
    <property type="match status" value="1"/>
</dbReference>
<evidence type="ECO:0000313" key="10">
    <source>
        <dbReference type="EMBL" id="CCA66487.1"/>
    </source>
</evidence>
<dbReference type="CDD" id="cd16104">
    <property type="entry name" value="Ubl_USP14_like"/>
    <property type="match status" value="1"/>
</dbReference>
<keyword evidence="4 6" id="KW-0378">Hydrolase</keyword>
<evidence type="ECO:0000256" key="2">
    <source>
        <dbReference type="ARBA" id="ARBA00022670"/>
    </source>
</evidence>
<dbReference type="InterPro" id="IPR018200">
    <property type="entry name" value="USP_CS"/>
</dbReference>
<dbReference type="Gene3D" id="3.10.20.90">
    <property type="entry name" value="Phosphatidylinositol 3-kinase Catalytic Subunit, Chain A, domain 1"/>
    <property type="match status" value="1"/>
</dbReference>
<comment type="catalytic activity">
    <reaction evidence="1 6">
        <text>Thiol-dependent hydrolysis of ester, thioester, amide, peptide and isopeptide bonds formed by the C-terminal Gly of ubiquitin (a 76-residue protein attached to proteins as an intracellular targeting signal).</text>
        <dbReference type="EC" id="3.4.19.12"/>
    </reaction>
</comment>
<dbReference type="PROSITE" id="PS00972">
    <property type="entry name" value="USP_1"/>
    <property type="match status" value="1"/>
</dbReference>
<dbReference type="GO" id="GO:0004843">
    <property type="term" value="F:cysteine-type deubiquitinase activity"/>
    <property type="evidence" value="ECO:0007669"/>
    <property type="project" value="UniProtKB-UniRule"/>
</dbReference>
<dbReference type="InterPro" id="IPR038765">
    <property type="entry name" value="Papain-like_cys_pep_sf"/>
</dbReference>
<dbReference type="PROSITE" id="PS50053">
    <property type="entry name" value="UBIQUITIN_2"/>
    <property type="match status" value="1"/>
</dbReference>
<keyword evidence="3 6" id="KW-0833">Ubl conjugation pathway</keyword>
<sequence>MSISVSIKHAGKAQNVELDTSQPLAAFKQTIYEATGVPVDRMKVMSKGLVLKDDTPWSKLAIKPGHQFMIIGVAGELPKPPEKPVVFLEDMGDSELASTLRLPVGLTNLGNTCYMNSTLQVLRTIPELNPALEQFTQTSQGGLGATLTAEMRRLYQSMNQTTDKMIPAVFLQRLRMVAPQFAEQRPGQGFAQQDAEECLTSILNALRESSLVVPPNGNGEGSPKNLVENYIMGEMTTELKCDEAPDEETSTSKSTFSKLECNISITTNYLQTGIKESLDQKIEKQSPSLGRSAIYSQKSRISRLPSNLIVHMVRFYWRRDINKKAKIMRKVKFPFEYDVLDLVTEELKQKLLPVNTRLKEIEKDRQERRKVRKRTRKVQPGASVEMPIEPAPPVSPTVMVGGPDEGTGSQMDVDQSGSTIPVIEPGTADEAEIRRREAEELTSLVHDDLKSDAGANVTGMYELVGIITHKGASADSGHYIGFARADVFTPRRPEEIDETTDQWIKFDDDKVSVMTEVAVGALDGGGEDSAAYILLYRSKLPL</sequence>
<dbReference type="OrthoDB" id="333239at2759"/>
<keyword evidence="5 6" id="KW-0788">Thiol protease</keyword>
<dbReference type="AlphaFoldDB" id="G4T5B2"/>
<proteinExistence type="inferred from homology"/>
<dbReference type="EC" id="3.4.19.12" evidence="6"/>
<dbReference type="CDD" id="cd02657">
    <property type="entry name" value="Peptidase_C19A"/>
    <property type="match status" value="1"/>
</dbReference>
<evidence type="ECO:0000259" key="8">
    <source>
        <dbReference type="PROSITE" id="PS50053"/>
    </source>
</evidence>
<dbReference type="InParanoid" id="G4T5B2"/>
<dbReference type="PANTHER" id="PTHR43982:SF1">
    <property type="entry name" value="UBIQUITIN CARBOXYL-TERMINAL HYDROLASE 14"/>
    <property type="match status" value="1"/>
</dbReference>
<dbReference type="PROSITE" id="PS50235">
    <property type="entry name" value="USP_3"/>
    <property type="match status" value="1"/>
</dbReference>
<evidence type="ECO:0000256" key="3">
    <source>
        <dbReference type="ARBA" id="ARBA00022786"/>
    </source>
</evidence>
<evidence type="ECO:0000256" key="6">
    <source>
        <dbReference type="RuleBase" id="RU366025"/>
    </source>
</evidence>
<feature type="domain" description="USP" evidence="9">
    <location>
        <begin position="104"/>
        <end position="539"/>
    </location>
</feature>
<dbReference type="FunCoup" id="G4T5B2">
    <property type="interactions" value="874"/>
</dbReference>
<dbReference type="GO" id="GO:0016579">
    <property type="term" value="P:protein deubiquitination"/>
    <property type="evidence" value="ECO:0007669"/>
    <property type="project" value="InterPro"/>
</dbReference>